<dbReference type="InterPro" id="IPR051552">
    <property type="entry name" value="HptR"/>
</dbReference>
<dbReference type="Pfam" id="PF12833">
    <property type="entry name" value="HTH_18"/>
    <property type="match status" value="1"/>
</dbReference>
<keyword evidence="2" id="KW-0963">Cytoplasm</keyword>
<evidence type="ECO:0000313" key="13">
    <source>
        <dbReference type="Proteomes" id="UP000029409"/>
    </source>
</evidence>
<dbReference type="InterPro" id="IPR011006">
    <property type="entry name" value="CheY-like_superfamily"/>
</dbReference>
<dbReference type="PANTHER" id="PTHR42713">
    <property type="entry name" value="HISTIDINE KINASE-RELATED"/>
    <property type="match status" value="1"/>
</dbReference>
<dbReference type="PANTHER" id="PTHR42713:SF3">
    <property type="entry name" value="TRANSCRIPTIONAL REGULATORY PROTEIN HPTR"/>
    <property type="match status" value="1"/>
</dbReference>
<keyword evidence="4" id="KW-0902">Two-component regulatory system</keyword>
<dbReference type="GO" id="GO:0000160">
    <property type="term" value="P:phosphorelay signal transduction system"/>
    <property type="evidence" value="ECO:0007669"/>
    <property type="project" value="UniProtKB-KW"/>
</dbReference>
<evidence type="ECO:0000256" key="6">
    <source>
        <dbReference type="ARBA" id="ARBA00023125"/>
    </source>
</evidence>
<dbReference type="Gene3D" id="3.40.50.2300">
    <property type="match status" value="1"/>
</dbReference>
<comment type="subcellular location">
    <subcellularLocation>
        <location evidence="1">Cytoplasm</location>
    </subcellularLocation>
</comment>
<sequence>MYKVLIVDDERPVRMAIRLAGEWEKLAVSEIAEAPEAHTGLRLLEEWKPDIVLVDIKMPVMDGMEMLHRASARHPEVKYIIISGFDEFEYARQAIQYRVLDYLLKPVDKVELNRSLSEAVRQLNEERKDREMKQRQSMMNNLSLPLFKEKLLTMIIDGDRIHPPILEDYKKLTSMTKQHVLYGCAIIQVLNFEEVCASKFKGDSFSCYFALTNMIDECCAPWSQGFSFRSYKIDHEIIVVLEIGTRPEPQVYSAAKMIEVIHTLQTLFGFASIAGIGGFSASFEKLGESYSEAHAIKSSINILKCENRVFTEAQTGRRAELSSIMNKKELLIRAFESGNIEFTRGIVNGYFELIKQTGYFSMDDARKAAAEFILMIEDIAAQLGIAEDSQGRLLSYGTVAAYPTFEDFSEFVFHVISLVFDRIQDGLKNSEAFNIIRIKNYIDDHFFTDIHLTMFSEQYYLSKEYLSRLFKERFGFGIYEYVLKVRMDRAKEMLDDPSIKIQLVSSKVGFNDNAYFSKAFKKYTGLSPSEYRNLTLQSKKSI</sequence>
<keyword evidence="6" id="KW-0238">DNA-binding</keyword>
<evidence type="ECO:0000256" key="1">
    <source>
        <dbReference type="ARBA" id="ARBA00004496"/>
    </source>
</evidence>
<evidence type="ECO:0000256" key="3">
    <source>
        <dbReference type="ARBA" id="ARBA00022553"/>
    </source>
</evidence>
<dbReference type="GO" id="GO:0003700">
    <property type="term" value="F:DNA-binding transcription factor activity"/>
    <property type="evidence" value="ECO:0007669"/>
    <property type="project" value="InterPro"/>
</dbReference>
<feature type="domain" description="HTH araC/xylS-type" evidence="10">
    <location>
        <begin position="436"/>
        <end position="534"/>
    </location>
</feature>
<dbReference type="eggNOG" id="COG4753">
    <property type="taxonomic scope" value="Bacteria"/>
</dbReference>
<evidence type="ECO:0000256" key="5">
    <source>
        <dbReference type="ARBA" id="ARBA00023015"/>
    </source>
</evidence>
<organism evidence="12 13">
    <name type="scientific">Paenibacillus durus</name>
    <name type="common">Paenibacillus azotofixans</name>
    <dbReference type="NCBI Taxonomy" id="44251"/>
    <lineage>
        <taxon>Bacteria</taxon>
        <taxon>Bacillati</taxon>
        <taxon>Bacillota</taxon>
        <taxon>Bacilli</taxon>
        <taxon>Bacillales</taxon>
        <taxon>Paenibacillaceae</taxon>
        <taxon>Paenibacillus</taxon>
    </lineage>
</organism>
<dbReference type="PROSITE" id="PS01124">
    <property type="entry name" value="HTH_ARAC_FAMILY_2"/>
    <property type="match status" value="1"/>
</dbReference>
<evidence type="ECO:0000256" key="8">
    <source>
        <dbReference type="PROSITE-ProRule" id="PRU00169"/>
    </source>
</evidence>
<feature type="domain" description="Response regulatory" evidence="11">
    <location>
        <begin position="3"/>
        <end position="120"/>
    </location>
</feature>
<dbReference type="CDD" id="cd17536">
    <property type="entry name" value="REC_YesN-like"/>
    <property type="match status" value="1"/>
</dbReference>
<dbReference type="InterPro" id="IPR018060">
    <property type="entry name" value="HTH_AraC"/>
</dbReference>
<keyword evidence="7" id="KW-0804">Transcription</keyword>
<proteinExistence type="predicted"/>
<evidence type="ECO:0000256" key="4">
    <source>
        <dbReference type="ARBA" id="ARBA00023012"/>
    </source>
</evidence>
<dbReference type="RefSeq" id="WP_042208073.1">
    <property type="nucleotide sequence ID" value="NZ_CP009288.1"/>
</dbReference>
<dbReference type="AlphaFoldDB" id="A0A089HT65"/>
<dbReference type="SMART" id="SM00448">
    <property type="entry name" value="REC"/>
    <property type="match status" value="1"/>
</dbReference>
<dbReference type="InterPro" id="IPR020449">
    <property type="entry name" value="Tscrpt_reg_AraC-type_HTH"/>
</dbReference>
<keyword evidence="13" id="KW-1185">Reference proteome</keyword>
<evidence type="ECO:0000313" key="12">
    <source>
        <dbReference type="EMBL" id="AIQ14287.1"/>
    </source>
</evidence>
<reference evidence="12 13" key="1">
    <citation type="submission" date="2014-08" db="EMBL/GenBank/DDBJ databases">
        <title>Comparative genomics of the Paenibacillus odorifer group.</title>
        <authorList>
            <person name="den Bakker H.C."/>
            <person name="Tsai Y.-C."/>
            <person name="Martin N."/>
            <person name="Korlach J."/>
            <person name="Wiedmann M."/>
        </authorList>
    </citation>
    <scope>NUCLEOTIDE SEQUENCE [LARGE SCALE GENOMIC DNA]</scope>
    <source>
        <strain evidence="12 13">DSM 1735</strain>
    </source>
</reference>
<dbReference type="PROSITE" id="PS50110">
    <property type="entry name" value="RESPONSE_REGULATORY"/>
    <property type="match status" value="1"/>
</dbReference>
<name>A0A089HT65_PAEDU</name>
<evidence type="ECO:0000256" key="7">
    <source>
        <dbReference type="ARBA" id="ARBA00023163"/>
    </source>
</evidence>
<evidence type="ECO:0000256" key="2">
    <source>
        <dbReference type="ARBA" id="ARBA00022490"/>
    </source>
</evidence>
<keyword evidence="3 8" id="KW-0597">Phosphoprotein</keyword>
<dbReference type="InterPro" id="IPR001789">
    <property type="entry name" value="Sig_transdc_resp-reg_receiver"/>
</dbReference>
<dbReference type="EMBL" id="CP009288">
    <property type="protein sequence ID" value="AIQ14287.1"/>
    <property type="molecule type" value="Genomic_DNA"/>
</dbReference>
<dbReference type="KEGG" id="pdu:PDUR_22055"/>
<dbReference type="SUPFAM" id="SSF52172">
    <property type="entry name" value="CheY-like"/>
    <property type="match status" value="1"/>
</dbReference>
<dbReference type="SUPFAM" id="SSF46689">
    <property type="entry name" value="Homeodomain-like"/>
    <property type="match status" value="2"/>
</dbReference>
<dbReference type="GO" id="GO:0043565">
    <property type="term" value="F:sequence-specific DNA binding"/>
    <property type="evidence" value="ECO:0007669"/>
    <property type="project" value="InterPro"/>
</dbReference>
<gene>
    <name evidence="12" type="ORF">PDUR_22055</name>
</gene>
<evidence type="ECO:0000256" key="9">
    <source>
        <dbReference type="SAM" id="Coils"/>
    </source>
</evidence>
<dbReference type="InterPro" id="IPR009057">
    <property type="entry name" value="Homeodomain-like_sf"/>
</dbReference>
<dbReference type="OrthoDB" id="159632at2"/>
<evidence type="ECO:0000259" key="10">
    <source>
        <dbReference type="PROSITE" id="PS01124"/>
    </source>
</evidence>
<dbReference type="STRING" id="44251.PDUR_22055"/>
<feature type="coiled-coil region" evidence="9">
    <location>
        <begin position="109"/>
        <end position="136"/>
    </location>
</feature>
<accession>A0A089HT65</accession>
<dbReference type="PRINTS" id="PR00032">
    <property type="entry name" value="HTHARAC"/>
</dbReference>
<dbReference type="eggNOG" id="COG2207">
    <property type="taxonomic scope" value="Bacteria"/>
</dbReference>
<evidence type="ECO:0008006" key="14">
    <source>
        <dbReference type="Google" id="ProtNLM"/>
    </source>
</evidence>
<dbReference type="Proteomes" id="UP000029409">
    <property type="component" value="Chromosome"/>
</dbReference>
<keyword evidence="9" id="KW-0175">Coiled coil</keyword>
<dbReference type="GO" id="GO:0005737">
    <property type="term" value="C:cytoplasm"/>
    <property type="evidence" value="ECO:0007669"/>
    <property type="project" value="UniProtKB-SubCell"/>
</dbReference>
<protein>
    <recommendedName>
        <fullName evidence="14">AraC family transcriptional regulator</fullName>
    </recommendedName>
</protein>
<feature type="modified residue" description="4-aspartylphosphate" evidence="8">
    <location>
        <position position="55"/>
    </location>
</feature>
<dbReference type="Pfam" id="PF00072">
    <property type="entry name" value="Response_reg"/>
    <property type="match status" value="1"/>
</dbReference>
<evidence type="ECO:0000259" key="11">
    <source>
        <dbReference type="PROSITE" id="PS50110"/>
    </source>
</evidence>
<keyword evidence="5" id="KW-0805">Transcription regulation</keyword>
<dbReference type="Gene3D" id="1.10.10.60">
    <property type="entry name" value="Homeodomain-like"/>
    <property type="match status" value="2"/>
</dbReference>
<dbReference type="SMART" id="SM00342">
    <property type="entry name" value="HTH_ARAC"/>
    <property type="match status" value="1"/>
</dbReference>